<dbReference type="Proteomes" id="UP000539052">
    <property type="component" value="Unassembled WGS sequence"/>
</dbReference>
<sequence>MKVCIVTYDEYINIPYISKYERILKQYKIEYDVILWDRRNILANDNKPKNYFVFNSVIRKSKISKVIPFYKWSRFTLNILKTINYDKIIVLTTLPAILIYKFLIKKYHDMFLLDIRDFTYENINIYKKRVDKLISKSALTFISSEGFKSWLNDSNKLYLTHNISNIEKEKQITQLKMNNSNLVIGFVGGIRYYKENCKIIDNFKNKSNIQMLYVGKTHAGIELENYCEKNNIYNVSFKPAYQNIEKPFIYEDIDFINSIYGSDNQIVKTALPNKLYDCILFKKPIIVSSNTYLSKIVNEYNLGFDVNLDKDNLYEKLLNYVEVFDDQLFLEGCNALKNKVLQEEKYAEEKFIEFIE</sequence>
<dbReference type="EMBL" id="JAAOXG010000076">
    <property type="protein sequence ID" value="NNJ32991.1"/>
    <property type="molecule type" value="Genomic_DNA"/>
</dbReference>
<name>A0ABX1W0J7_9FIRM</name>
<dbReference type="RefSeq" id="WP_170824028.1">
    <property type="nucleotide sequence ID" value="NZ_JAAOXG010000076.1"/>
</dbReference>
<evidence type="ECO:0000313" key="1">
    <source>
        <dbReference type="EMBL" id="NNJ32991.1"/>
    </source>
</evidence>
<comment type="caution">
    <text evidence="1">The sequence shown here is derived from an EMBL/GenBank/DDBJ whole genome shotgun (WGS) entry which is preliminary data.</text>
</comment>
<gene>
    <name evidence="1" type="ORF">G9470_24855</name>
</gene>
<proteinExistence type="predicted"/>
<dbReference type="SUPFAM" id="SSF53756">
    <property type="entry name" value="UDP-Glycosyltransferase/glycogen phosphorylase"/>
    <property type="match status" value="1"/>
</dbReference>
<reference evidence="1 2" key="1">
    <citation type="submission" date="2020-03" db="EMBL/GenBank/DDBJ databases">
        <title>Genome Sequence of industrial isolate, B5A.</title>
        <authorList>
            <person name="Sharma S."/>
            <person name="Patil P.B."/>
            <person name="Korpole S."/>
        </authorList>
    </citation>
    <scope>NUCLEOTIDE SEQUENCE [LARGE SCALE GENOMIC DNA]</scope>
    <source>
        <strain evidence="1 2">PI-S10-B5A</strain>
    </source>
</reference>
<dbReference type="Gene3D" id="3.40.50.2000">
    <property type="entry name" value="Glycogen Phosphorylase B"/>
    <property type="match status" value="1"/>
</dbReference>
<keyword evidence="2" id="KW-1185">Reference proteome</keyword>
<evidence type="ECO:0000313" key="2">
    <source>
        <dbReference type="Proteomes" id="UP000539052"/>
    </source>
</evidence>
<organism evidence="1 2">
    <name type="scientific">Lacrimispora defluvii</name>
    <dbReference type="NCBI Taxonomy" id="2719233"/>
    <lineage>
        <taxon>Bacteria</taxon>
        <taxon>Bacillati</taxon>
        <taxon>Bacillota</taxon>
        <taxon>Clostridia</taxon>
        <taxon>Lachnospirales</taxon>
        <taxon>Lachnospiraceae</taxon>
        <taxon>Lacrimispora</taxon>
    </lineage>
</organism>
<accession>A0ABX1W0J7</accession>
<protein>
    <submittedName>
        <fullName evidence="1">Glycosyltransferase family 4 protein</fullName>
    </submittedName>
</protein>